<reference evidence="2 3" key="1">
    <citation type="submission" date="2020-06" db="EMBL/GenBank/DDBJ databases">
        <authorList>
            <person name="Li R."/>
            <person name="Bekaert M."/>
        </authorList>
    </citation>
    <scope>NUCLEOTIDE SEQUENCE [LARGE SCALE GENOMIC DNA]</scope>
    <source>
        <strain evidence="3">wild</strain>
    </source>
</reference>
<dbReference type="Proteomes" id="UP000507470">
    <property type="component" value="Unassembled WGS sequence"/>
</dbReference>
<evidence type="ECO:0000313" key="2">
    <source>
        <dbReference type="EMBL" id="CAC5422684.1"/>
    </source>
</evidence>
<dbReference type="EMBL" id="CACVKT020009675">
    <property type="protein sequence ID" value="CAC5422684.1"/>
    <property type="molecule type" value="Genomic_DNA"/>
</dbReference>
<protein>
    <submittedName>
        <fullName evidence="2">Uncharacterized protein</fullName>
    </submittedName>
</protein>
<proteinExistence type="predicted"/>
<evidence type="ECO:0000313" key="3">
    <source>
        <dbReference type="Proteomes" id="UP000507470"/>
    </source>
</evidence>
<organism evidence="2 3">
    <name type="scientific">Mytilus coruscus</name>
    <name type="common">Sea mussel</name>
    <dbReference type="NCBI Taxonomy" id="42192"/>
    <lineage>
        <taxon>Eukaryota</taxon>
        <taxon>Metazoa</taxon>
        <taxon>Spiralia</taxon>
        <taxon>Lophotrochozoa</taxon>
        <taxon>Mollusca</taxon>
        <taxon>Bivalvia</taxon>
        <taxon>Autobranchia</taxon>
        <taxon>Pteriomorphia</taxon>
        <taxon>Mytilida</taxon>
        <taxon>Mytiloidea</taxon>
        <taxon>Mytilidae</taxon>
        <taxon>Mytilinae</taxon>
        <taxon>Mytilus</taxon>
    </lineage>
</organism>
<feature type="region of interest" description="Disordered" evidence="1">
    <location>
        <begin position="46"/>
        <end position="81"/>
    </location>
</feature>
<name>A0A6J8EQ15_MYTCO</name>
<accession>A0A6J8EQ15</accession>
<keyword evidence="3" id="KW-1185">Reference proteome</keyword>
<gene>
    <name evidence="2" type="ORF">MCOR_54720</name>
</gene>
<feature type="compositionally biased region" description="Basic and acidic residues" evidence="1">
    <location>
        <begin position="46"/>
        <end position="61"/>
    </location>
</feature>
<sequence length="229" mass="25936">MFSDIRKEVDSWLKTLAEVFSIDMGNSINDIHVFNTDETVPNHIDNRQNSEDSINDIHESNTGETVPKQIDNGHNSEDSINDIHVSTNLDKSTKDRIQTYLYDVQGGTLEKVDDAPLKGIGSSQGQINDDHYAKDKHTSLNQSTKFEETPIPGSYITVTKLNNKTDYDVLMLHDSICRDIDIQRLLKNTDRKSTNRTTYTLRAVHQFCCEDLSHATTTILHVGINRENS</sequence>
<dbReference type="AlphaFoldDB" id="A0A6J8EQ15"/>
<evidence type="ECO:0000256" key="1">
    <source>
        <dbReference type="SAM" id="MobiDB-lite"/>
    </source>
</evidence>